<evidence type="ECO:0000259" key="1">
    <source>
        <dbReference type="PROSITE" id="PS50181"/>
    </source>
</evidence>
<comment type="caution">
    <text evidence="2">The sequence shown here is derived from an EMBL/GenBank/DDBJ whole genome shotgun (WGS) entry which is preliminary data.</text>
</comment>
<gene>
    <name evidence="2" type="ORF">B0T10DRAFT_570394</name>
</gene>
<name>A0A9P8WI82_9HYPO</name>
<dbReference type="GO" id="GO:0000209">
    <property type="term" value="P:protein polyubiquitination"/>
    <property type="evidence" value="ECO:0007669"/>
    <property type="project" value="TreeGrafter"/>
</dbReference>
<reference evidence="2 3" key="1">
    <citation type="journal article" date="2021" name="Nat. Commun.">
        <title>Genetic determinants of endophytism in the Arabidopsis root mycobiome.</title>
        <authorList>
            <person name="Mesny F."/>
            <person name="Miyauchi S."/>
            <person name="Thiergart T."/>
            <person name="Pickel B."/>
            <person name="Atanasova L."/>
            <person name="Karlsson M."/>
            <person name="Huettel B."/>
            <person name="Barry K.W."/>
            <person name="Haridas S."/>
            <person name="Chen C."/>
            <person name="Bauer D."/>
            <person name="Andreopoulos W."/>
            <person name="Pangilinan J."/>
            <person name="LaButti K."/>
            <person name="Riley R."/>
            <person name="Lipzen A."/>
            <person name="Clum A."/>
            <person name="Drula E."/>
            <person name="Henrissat B."/>
            <person name="Kohler A."/>
            <person name="Grigoriev I.V."/>
            <person name="Martin F.M."/>
            <person name="Hacquard S."/>
        </authorList>
    </citation>
    <scope>NUCLEOTIDE SEQUENCE [LARGE SCALE GENOMIC DNA]</scope>
    <source>
        <strain evidence="2 3">MPI-CAGE-CH-0241</strain>
    </source>
</reference>
<dbReference type="InterPro" id="IPR039719">
    <property type="entry name" value="FBXO28"/>
</dbReference>
<dbReference type="AlphaFoldDB" id="A0A9P8WI82"/>
<dbReference type="EMBL" id="JAGPYM010000001">
    <property type="protein sequence ID" value="KAH6900013.1"/>
    <property type="molecule type" value="Genomic_DNA"/>
</dbReference>
<dbReference type="InterPro" id="IPR036047">
    <property type="entry name" value="F-box-like_dom_sf"/>
</dbReference>
<dbReference type="Proteomes" id="UP000777438">
    <property type="component" value="Unassembled WGS sequence"/>
</dbReference>
<dbReference type="SMART" id="SM00256">
    <property type="entry name" value="FBOX"/>
    <property type="match status" value="1"/>
</dbReference>
<proteinExistence type="predicted"/>
<protein>
    <recommendedName>
        <fullName evidence="1">F-box domain-containing protein</fullName>
    </recommendedName>
</protein>
<evidence type="ECO:0000313" key="3">
    <source>
        <dbReference type="Proteomes" id="UP000777438"/>
    </source>
</evidence>
<dbReference type="Pfam" id="PF12937">
    <property type="entry name" value="F-box-like"/>
    <property type="match status" value="1"/>
</dbReference>
<accession>A0A9P8WI82</accession>
<evidence type="ECO:0000313" key="2">
    <source>
        <dbReference type="EMBL" id="KAH6900013.1"/>
    </source>
</evidence>
<dbReference type="OrthoDB" id="3219396at2759"/>
<dbReference type="PANTHER" id="PTHR13252:SF9">
    <property type="entry name" value="F-BOX ONLY PROTEIN 28"/>
    <property type="match status" value="1"/>
</dbReference>
<dbReference type="SUPFAM" id="SSF81383">
    <property type="entry name" value="F-box domain"/>
    <property type="match status" value="1"/>
</dbReference>
<organism evidence="2 3">
    <name type="scientific">Thelonectria olida</name>
    <dbReference type="NCBI Taxonomy" id="1576542"/>
    <lineage>
        <taxon>Eukaryota</taxon>
        <taxon>Fungi</taxon>
        <taxon>Dikarya</taxon>
        <taxon>Ascomycota</taxon>
        <taxon>Pezizomycotina</taxon>
        <taxon>Sordariomycetes</taxon>
        <taxon>Hypocreomycetidae</taxon>
        <taxon>Hypocreales</taxon>
        <taxon>Nectriaceae</taxon>
        <taxon>Thelonectria</taxon>
    </lineage>
</organism>
<sequence>MNVPTSSPPSHPRFDKLPDEILLQILCFLEPHYLPKLQLLCKRLRHVCLDHELWKRHCFERSSWYHFLLSRRRVEAASPKFKHGPRQSNASIDDMIDTNMEGFGLPPPDGDESHQNHQEHIQFLQDMANWDPVFPNERVSWYDEYIQRHGPTSVNWLQTPRIQDGSLFHPIEARGLALFNPNNGDDGVGTLLAVSPLDDGSVCLWDVNGSRGKQGAIVENSRPEILFMHKSGDNQARRSKRIDSGVTDCVSVNNNSHRAFFAVQSHLVEVDLNRLEVVSRESFEWSISTLSLVHDNVPLTVGTSLGIHLHDFRARAMVPHDVVDRVDRPGWDDESPFKSIFDPTPLPPYAPLSQPTPTSILHLPRAGDADAVSDDIYVAGRFSNILHYDRRKFPKIIGSIYSGSQLSSLAALPYPFSTVSYEVRRRGEFSAEQVARSKTNGGGRTLIAGGVYKTKGSLELYGLSSAIRSDSDEMLQNSVLKNRYKAASSIVLSVANHGTKIVFSDGQGLIKWFERDGHTECRRIRIGHSDLETQSSLFASMPGSDDMARKVVSTKSKPDRGRPNEDNILFWTGEKLGMVSFTGEPLFTPEDFEDANLTTTREEAQRRQYSNMVRKALARQADEVRAVKDLG</sequence>
<dbReference type="PANTHER" id="PTHR13252">
    <property type="entry name" value="F-BOX ONLY PROTEIN 28"/>
    <property type="match status" value="1"/>
</dbReference>
<dbReference type="Gene3D" id="1.20.1280.50">
    <property type="match status" value="1"/>
</dbReference>
<feature type="non-terminal residue" evidence="2">
    <location>
        <position position="631"/>
    </location>
</feature>
<feature type="domain" description="F-box" evidence="1">
    <location>
        <begin position="11"/>
        <end position="57"/>
    </location>
</feature>
<keyword evidence="3" id="KW-1185">Reference proteome</keyword>
<dbReference type="InterPro" id="IPR001810">
    <property type="entry name" value="F-box_dom"/>
</dbReference>
<dbReference type="PROSITE" id="PS50181">
    <property type="entry name" value="FBOX"/>
    <property type="match status" value="1"/>
</dbReference>